<dbReference type="PROSITE" id="PS50071">
    <property type="entry name" value="HOMEOBOX_2"/>
    <property type="match status" value="1"/>
</dbReference>
<protein>
    <recommendedName>
        <fullName evidence="8">Homeobox domain-containing protein</fullName>
    </recommendedName>
</protein>
<evidence type="ECO:0000256" key="1">
    <source>
        <dbReference type="ARBA" id="ARBA00004123"/>
    </source>
</evidence>
<dbReference type="InterPro" id="IPR017970">
    <property type="entry name" value="Homeobox_CS"/>
</dbReference>
<dbReference type="EMBL" id="JANIIK010000038">
    <property type="protein sequence ID" value="KAJ3610308.1"/>
    <property type="molecule type" value="Genomic_DNA"/>
</dbReference>
<evidence type="ECO:0000256" key="3">
    <source>
        <dbReference type="ARBA" id="ARBA00023155"/>
    </source>
</evidence>
<dbReference type="OrthoDB" id="6159439at2759"/>
<evidence type="ECO:0000256" key="4">
    <source>
        <dbReference type="ARBA" id="ARBA00023242"/>
    </source>
</evidence>
<dbReference type="PANTHER" id="PTHR24329">
    <property type="entry name" value="HOMEOBOX PROTEIN ARISTALESS"/>
    <property type="match status" value="1"/>
</dbReference>
<comment type="caution">
    <text evidence="9">The sequence shown here is derived from an EMBL/GenBank/DDBJ whole genome shotgun (WGS) entry which is preliminary data.</text>
</comment>
<evidence type="ECO:0000256" key="6">
    <source>
        <dbReference type="RuleBase" id="RU000682"/>
    </source>
</evidence>
<evidence type="ECO:0000259" key="8">
    <source>
        <dbReference type="PROSITE" id="PS50071"/>
    </source>
</evidence>
<keyword evidence="4 5" id="KW-0539">Nucleus</keyword>
<dbReference type="SUPFAM" id="SSF46689">
    <property type="entry name" value="Homeodomain-like"/>
    <property type="match status" value="1"/>
</dbReference>
<dbReference type="PANTHER" id="PTHR24329:SF547">
    <property type="entry name" value="HOMEOBOX PROTEIN PROPHET OF PIT-1-LIKE"/>
    <property type="match status" value="1"/>
</dbReference>
<dbReference type="FunFam" id="1.10.10.60:FF:000679">
    <property type="entry name" value="Homeobox protein aristaless"/>
    <property type="match status" value="1"/>
</dbReference>
<gene>
    <name evidence="9" type="ORF">NHX12_022401</name>
</gene>
<accession>A0A9Q0ERG5</accession>
<feature type="domain" description="Homeobox" evidence="8">
    <location>
        <begin position="56"/>
        <end position="116"/>
    </location>
</feature>
<name>A0A9Q0ERG5_9TELE</name>
<dbReference type="Gene3D" id="1.10.10.60">
    <property type="entry name" value="Homeodomain-like"/>
    <property type="match status" value="1"/>
</dbReference>
<sequence length="238" mass="26811">MAQQVVTATRGNVVSRCHPGCGEVYSDMAIVSSTADIPETPRGVGLGRRRRAFLSPAKRRHRTNFSHKQLEQMEAAFVQNHYPDIYFREQLARLTNLQEARVQVWFQNRRAKQRKQERAFKKLLPVDVPPPRPEALPPRRPRALLRTMCVSAPGISRQFYPQSLQHIHRFSSMLPSGGYAHQPAAVPAQCPCPAVVQTQPPAPPRQHEEWYGPLRSIGGPSANRGTPMSCVESASHWN</sequence>
<dbReference type="CDD" id="cd00086">
    <property type="entry name" value="homeodomain"/>
    <property type="match status" value="1"/>
</dbReference>
<dbReference type="GO" id="GO:0000981">
    <property type="term" value="F:DNA-binding transcription factor activity, RNA polymerase II-specific"/>
    <property type="evidence" value="ECO:0007669"/>
    <property type="project" value="InterPro"/>
</dbReference>
<reference evidence="9" key="1">
    <citation type="submission" date="2022-07" db="EMBL/GenBank/DDBJ databases">
        <title>Chromosome-level genome of Muraenolepis orangiensis.</title>
        <authorList>
            <person name="Kim J."/>
        </authorList>
    </citation>
    <scope>NUCLEOTIDE SEQUENCE</scope>
    <source>
        <strain evidence="9">KU_S4_2022</strain>
        <tissue evidence="9">Muscle</tissue>
    </source>
</reference>
<organism evidence="9 10">
    <name type="scientific">Muraenolepis orangiensis</name>
    <name type="common">Patagonian moray cod</name>
    <dbReference type="NCBI Taxonomy" id="630683"/>
    <lineage>
        <taxon>Eukaryota</taxon>
        <taxon>Metazoa</taxon>
        <taxon>Chordata</taxon>
        <taxon>Craniata</taxon>
        <taxon>Vertebrata</taxon>
        <taxon>Euteleostomi</taxon>
        <taxon>Actinopterygii</taxon>
        <taxon>Neopterygii</taxon>
        <taxon>Teleostei</taxon>
        <taxon>Neoteleostei</taxon>
        <taxon>Acanthomorphata</taxon>
        <taxon>Zeiogadaria</taxon>
        <taxon>Gadariae</taxon>
        <taxon>Gadiformes</taxon>
        <taxon>Muraenolepidoidei</taxon>
        <taxon>Muraenolepididae</taxon>
        <taxon>Muraenolepis</taxon>
    </lineage>
</organism>
<feature type="region of interest" description="Disordered" evidence="7">
    <location>
        <begin position="198"/>
        <end position="238"/>
    </location>
</feature>
<dbReference type="Pfam" id="PF00046">
    <property type="entry name" value="Homeodomain"/>
    <property type="match status" value="1"/>
</dbReference>
<evidence type="ECO:0000313" key="10">
    <source>
        <dbReference type="Proteomes" id="UP001148018"/>
    </source>
</evidence>
<keyword evidence="3 5" id="KW-0371">Homeobox</keyword>
<feature type="DNA-binding region" description="Homeobox" evidence="5">
    <location>
        <begin position="58"/>
        <end position="117"/>
    </location>
</feature>
<keyword evidence="2 5" id="KW-0238">DNA-binding</keyword>
<dbReference type="InterPro" id="IPR009057">
    <property type="entry name" value="Homeodomain-like_sf"/>
</dbReference>
<dbReference type="Proteomes" id="UP001148018">
    <property type="component" value="Unassembled WGS sequence"/>
</dbReference>
<dbReference type="AlphaFoldDB" id="A0A9Q0ERG5"/>
<proteinExistence type="predicted"/>
<dbReference type="InterPro" id="IPR001356">
    <property type="entry name" value="HD"/>
</dbReference>
<evidence type="ECO:0000256" key="2">
    <source>
        <dbReference type="ARBA" id="ARBA00023125"/>
    </source>
</evidence>
<dbReference type="PROSITE" id="PS00027">
    <property type="entry name" value="HOMEOBOX_1"/>
    <property type="match status" value="1"/>
</dbReference>
<evidence type="ECO:0000313" key="9">
    <source>
        <dbReference type="EMBL" id="KAJ3610308.1"/>
    </source>
</evidence>
<evidence type="ECO:0000256" key="5">
    <source>
        <dbReference type="PROSITE-ProRule" id="PRU00108"/>
    </source>
</evidence>
<comment type="subcellular location">
    <subcellularLocation>
        <location evidence="1 5 6">Nucleus</location>
    </subcellularLocation>
</comment>
<dbReference type="GO" id="GO:0005634">
    <property type="term" value="C:nucleus"/>
    <property type="evidence" value="ECO:0007669"/>
    <property type="project" value="UniProtKB-SubCell"/>
</dbReference>
<dbReference type="SMART" id="SM00389">
    <property type="entry name" value="HOX"/>
    <property type="match status" value="1"/>
</dbReference>
<keyword evidence="10" id="KW-1185">Reference proteome</keyword>
<dbReference type="GO" id="GO:0000977">
    <property type="term" value="F:RNA polymerase II transcription regulatory region sequence-specific DNA binding"/>
    <property type="evidence" value="ECO:0007669"/>
    <property type="project" value="TreeGrafter"/>
</dbReference>
<dbReference type="InterPro" id="IPR050649">
    <property type="entry name" value="Paired_Homeobox_TFs"/>
</dbReference>
<evidence type="ECO:0000256" key="7">
    <source>
        <dbReference type="SAM" id="MobiDB-lite"/>
    </source>
</evidence>